<keyword evidence="1" id="KW-0472">Membrane</keyword>
<keyword evidence="1" id="KW-1133">Transmembrane helix</keyword>
<dbReference type="Proteomes" id="UP000092695">
    <property type="component" value="Chromosome"/>
</dbReference>
<sequence>MDLVNSVLLAVVTSATTVALLSFVVRYYLKRAVDLRFKPLEDKLQLEFEERRRLNEALLEQRIGIYPEILEITYRLRKMLEQGLEQPSASLWHDDIAALCHHLTENLFRWRAFVPDDVFRDLHEFKRLCQDVTLHLDVLTRKENSSDKAAYQERLPELRARIERAQQLYPAIQNALSFNPDRG</sequence>
<dbReference type="EMBL" id="CP016268">
    <property type="protein sequence ID" value="ANO50168.1"/>
    <property type="molecule type" value="Genomic_DNA"/>
</dbReference>
<name>A0A193LCH4_9GAMM</name>
<evidence type="ECO:0000313" key="3">
    <source>
        <dbReference type="Proteomes" id="UP000092695"/>
    </source>
</evidence>
<dbReference type="KEGG" id="woc:BA177_02080"/>
<keyword evidence="3" id="KW-1185">Reference proteome</keyword>
<reference evidence="2 3" key="1">
    <citation type="submission" date="2016-06" db="EMBL/GenBank/DDBJ databases">
        <title>Complete genome sequence of a deep-branching marine Gamma Proteobacterium Woeseia oceani type strain XK5.</title>
        <authorList>
            <person name="Mu D."/>
            <person name="Du Z."/>
        </authorList>
    </citation>
    <scope>NUCLEOTIDE SEQUENCE [LARGE SCALE GENOMIC DNA]</scope>
    <source>
        <strain evidence="2 3">XK5</strain>
    </source>
</reference>
<dbReference type="RefSeq" id="WP_068612309.1">
    <property type="nucleotide sequence ID" value="NZ_CP016268.1"/>
</dbReference>
<protein>
    <submittedName>
        <fullName evidence="2">Uncharacterized protein</fullName>
    </submittedName>
</protein>
<gene>
    <name evidence="2" type="ORF">BA177_02080</name>
</gene>
<evidence type="ECO:0000256" key="1">
    <source>
        <dbReference type="SAM" id="Phobius"/>
    </source>
</evidence>
<dbReference type="STRING" id="1548547.BA177_02080"/>
<organism evidence="2 3">
    <name type="scientific">Woeseia oceani</name>
    <dbReference type="NCBI Taxonomy" id="1548547"/>
    <lineage>
        <taxon>Bacteria</taxon>
        <taxon>Pseudomonadati</taxon>
        <taxon>Pseudomonadota</taxon>
        <taxon>Gammaproteobacteria</taxon>
        <taxon>Woeseiales</taxon>
        <taxon>Woeseiaceae</taxon>
        <taxon>Woeseia</taxon>
    </lineage>
</organism>
<evidence type="ECO:0000313" key="2">
    <source>
        <dbReference type="EMBL" id="ANO50168.1"/>
    </source>
</evidence>
<dbReference type="AlphaFoldDB" id="A0A193LCH4"/>
<keyword evidence="1" id="KW-0812">Transmembrane</keyword>
<feature type="transmembrane region" description="Helical" evidence="1">
    <location>
        <begin position="6"/>
        <end position="29"/>
    </location>
</feature>
<proteinExistence type="predicted"/>
<accession>A0A193LCH4</accession>